<feature type="modified residue" description="4-aspartylphosphate" evidence="2">
    <location>
        <position position="52"/>
    </location>
</feature>
<accession>A0A4R6X9M2</accession>
<dbReference type="PANTHER" id="PTHR44591">
    <property type="entry name" value="STRESS RESPONSE REGULATOR PROTEIN 1"/>
    <property type="match status" value="1"/>
</dbReference>
<dbReference type="EMBL" id="SNZA01000001">
    <property type="protein sequence ID" value="TDR14739.1"/>
    <property type="molecule type" value="Genomic_DNA"/>
</dbReference>
<name>A0A4R6X9M2_9GAMM</name>
<dbReference type="Pfam" id="PF00072">
    <property type="entry name" value="Response_reg"/>
    <property type="match status" value="1"/>
</dbReference>
<evidence type="ECO:0000256" key="1">
    <source>
        <dbReference type="ARBA" id="ARBA00022553"/>
    </source>
</evidence>
<evidence type="ECO:0000313" key="4">
    <source>
        <dbReference type="EMBL" id="TDR14739.1"/>
    </source>
</evidence>
<organism evidence="4 5">
    <name type="scientific">Marinomonas communis</name>
    <dbReference type="NCBI Taxonomy" id="28254"/>
    <lineage>
        <taxon>Bacteria</taxon>
        <taxon>Pseudomonadati</taxon>
        <taxon>Pseudomonadota</taxon>
        <taxon>Gammaproteobacteria</taxon>
        <taxon>Oceanospirillales</taxon>
        <taxon>Oceanospirillaceae</taxon>
        <taxon>Marinomonas</taxon>
    </lineage>
</organism>
<sequence>MKKILLVDDSMTMLMSMEGVLKRAGFDVKTATDGNQALGLIDSYAPDLVITDLNMPGMDGIELIKKIKQNASMRFKPILMLTTESQESKKVEAKAAGATGWLVKPVSPTDLTGVIKKVLPGA</sequence>
<dbReference type="PROSITE" id="PS50110">
    <property type="entry name" value="RESPONSE_REGULATORY"/>
    <property type="match status" value="1"/>
</dbReference>
<evidence type="ECO:0000256" key="2">
    <source>
        <dbReference type="PROSITE-ProRule" id="PRU00169"/>
    </source>
</evidence>
<dbReference type="RefSeq" id="WP_133559390.1">
    <property type="nucleotide sequence ID" value="NZ_JAJGNH010000021.1"/>
</dbReference>
<proteinExistence type="predicted"/>
<keyword evidence="5" id="KW-1185">Reference proteome</keyword>
<dbReference type="PANTHER" id="PTHR44591:SF25">
    <property type="entry name" value="CHEMOTAXIS TWO-COMPONENT RESPONSE REGULATOR"/>
    <property type="match status" value="1"/>
</dbReference>
<dbReference type="SMART" id="SM00448">
    <property type="entry name" value="REC"/>
    <property type="match status" value="1"/>
</dbReference>
<dbReference type="Gene3D" id="3.40.50.2300">
    <property type="match status" value="1"/>
</dbReference>
<evidence type="ECO:0000259" key="3">
    <source>
        <dbReference type="PROSITE" id="PS50110"/>
    </source>
</evidence>
<dbReference type="OrthoDB" id="9800897at2"/>
<keyword evidence="1 2" id="KW-0597">Phosphoprotein</keyword>
<dbReference type="SUPFAM" id="SSF52172">
    <property type="entry name" value="CheY-like"/>
    <property type="match status" value="1"/>
</dbReference>
<dbReference type="GO" id="GO:0000160">
    <property type="term" value="P:phosphorelay signal transduction system"/>
    <property type="evidence" value="ECO:0007669"/>
    <property type="project" value="InterPro"/>
</dbReference>
<gene>
    <name evidence="4" type="ORF">C8D85_0075</name>
</gene>
<protein>
    <submittedName>
        <fullName evidence="4">Two-component system chemotaxis response regulator CheY</fullName>
    </submittedName>
</protein>
<evidence type="ECO:0000313" key="5">
    <source>
        <dbReference type="Proteomes" id="UP000295729"/>
    </source>
</evidence>
<dbReference type="Proteomes" id="UP000295729">
    <property type="component" value="Unassembled WGS sequence"/>
</dbReference>
<dbReference type="InterPro" id="IPR050595">
    <property type="entry name" value="Bact_response_regulator"/>
</dbReference>
<comment type="caution">
    <text evidence="4">The sequence shown here is derived from an EMBL/GenBank/DDBJ whole genome shotgun (WGS) entry which is preliminary data.</text>
</comment>
<dbReference type="InterPro" id="IPR001789">
    <property type="entry name" value="Sig_transdc_resp-reg_receiver"/>
</dbReference>
<dbReference type="InterPro" id="IPR011006">
    <property type="entry name" value="CheY-like_superfamily"/>
</dbReference>
<dbReference type="AlphaFoldDB" id="A0A4R6X9M2"/>
<reference evidence="4 5" key="1">
    <citation type="submission" date="2019-03" db="EMBL/GenBank/DDBJ databases">
        <title>Genomic Encyclopedia of Type Strains, Phase IV (KMG-IV): sequencing the most valuable type-strain genomes for metagenomic binning, comparative biology and taxonomic classification.</title>
        <authorList>
            <person name="Goeker M."/>
        </authorList>
    </citation>
    <scope>NUCLEOTIDE SEQUENCE [LARGE SCALE GENOMIC DNA]</scope>
    <source>
        <strain evidence="4 5">DSM 5604</strain>
    </source>
</reference>
<feature type="domain" description="Response regulatory" evidence="3">
    <location>
        <begin position="3"/>
        <end position="119"/>
    </location>
</feature>